<sequence>MTLMHIQIQLRMDDIPKLLAEYKKLLSN</sequence>
<name>F6I5W4_VITVI</name>
<dbReference type="Proteomes" id="UP000009183">
    <property type="component" value="Chromosome 13"/>
</dbReference>
<organism evidence="1 2">
    <name type="scientific">Vitis vinifera</name>
    <name type="common">Grape</name>
    <dbReference type="NCBI Taxonomy" id="29760"/>
    <lineage>
        <taxon>Eukaryota</taxon>
        <taxon>Viridiplantae</taxon>
        <taxon>Streptophyta</taxon>
        <taxon>Embryophyta</taxon>
        <taxon>Tracheophyta</taxon>
        <taxon>Spermatophyta</taxon>
        <taxon>Magnoliopsida</taxon>
        <taxon>eudicotyledons</taxon>
        <taxon>Gunneridae</taxon>
        <taxon>Pentapetalae</taxon>
        <taxon>rosids</taxon>
        <taxon>Vitales</taxon>
        <taxon>Vitaceae</taxon>
        <taxon>Viteae</taxon>
        <taxon>Vitis</taxon>
    </lineage>
</organism>
<evidence type="ECO:0000313" key="2">
    <source>
        <dbReference type="Proteomes" id="UP000009183"/>
    </source>
</evidence>
<keyword evidence="2" id="KW-1185">Reference proteome</keyword>
<dbReference type="PaxDb" id="29760-VIT_13s0074g00630.t01"/>
<dbReference type="HOGENOM" id="CLU_3413547_0_0_1"/>
<protein>
    <submittedName>
        <fullName evidence="1">Uncharacterized protein</fullName>
    </submittedName>
</protein>
<dbReference type="EMBL" id="FN596753">
    <property type="protein sequence ID" value="CCB62332.1"/>
    <property type="molecule type" value="Genomic_DNA"/>
</dbReference>
<evidence type="ECO:0000313" key="1">
    <source>
        <dbReference type="EMBL" id="CCB62332.1"/>
    </source>
</evidence>
<accession>F6I5W4</accession>
<gene>
    <name evidence="1" type="ordered locus">VIT_13s0074g00630</name>
</gene>
<dbReference type="AlphaFoldDB" id="F6I5W4"/>
<dbReference type="InParanoid" id="F6I5W4"/>
<proteinExistence type="predicted"/>
<reference evidence="2" key="1">
    <citation type="journal article" date="2007" name="Nature">
        <title>The grapevine genome sequence suggests ancestral hexaploidization in major angiosperm phyla.</title>
        <authorList>
            <consortium name="The French-Italian Public Consortium for Grapevine Genome Characterization."/>
            <person name="Jaillon O."/>
            <person name="Aury J.-M."/>
            <person name="Noel B."/>
            <person name="Policriti A."/>
            <person name="Clepet C."/>
            <person name="Casagrande A."/>
            <person name="Choisne N."/>
            <person name="Aubourg S."/>
            <person name="Vitulo N."/>
            <person name="Jubin C."/>
            <person name="Vezzi A."/>
            <person name="Legeai F."/>
            <person name="Hugueney P."/>
            <person name="Dasilva C."/>
            <person name="Horner D."/>
            <person name="Mica E."/>
            <person name="Jublot D."/>
            <person name="Poulain J."/>
            <person name="Bruyere C."/>
            <person name="Billault A."/>
            <person name="Segurens B."/>
            <person name="Gouyvenoux M."/>
            <person name="Ugarte E."/>
            <person name="Cattonaro F."/>
            <person name="Anthouard V."/>
            <person name="Vico V."/>
            <person name="Del Fabbro C."/>
            <person name="Alaux M."/>
            <person name="Di Gaspero G."/>
            <person name="Dumas V."/>
            <person name="Felice N."/>
            <person name="Paillard S."/>
            <person name="Juman I."/>
            <person name="Moroldo M."/>
            <person name="Scalabrin S."/>
            <person name="Canaguier A."/>
            <person name="Le Clainche I."/>
            <person name="Malacrida G."/>
            <person name="Durand E."/>
            <person name="Pesole G."/>
            <person name="Laucou V."/>
            <person name="Chatelet P."/>
            <person name="Merdinoglu D."/>
            <person name="Delledonne M."/>
            <person name="Pezzotti M."/>
            <person name="Lecharny A."/>
            <person name="Scarpelli C."/>
            <person name="Artiguenave F."/>
            <person name="Pe M.E."/>
            <person name="Valle G."/>
            <person name="Morgante M."/>
            <person name="Caboche M."/>
            <person name="Adam-Blondon A.-F."/>
            <person name="Weissenbach J."/>
            <person name="Quetier F."/>
            <person name="Wincker P."/>
        </authorList>
    </citation>
    <scope>NUCLEOTIDE SEQUENCE [LARGE SCALE GENOMIC DNA]</scope>
    <source>
        <strain evidence="2">cv. Pinot noir / PN40024</strain>
    </source>
</reference>